<dbReference type="PROSITE" id="PS00108">
    <property type="entry name" value="PROTEIN_KINASE_ST"/>
    <property type="match status" value="1"/>
</dbReference>
<evidence type="ECO:0000256" key="5">
    <source>
        <dbReference type="PROSITE-ProRule" id="PRU10141"/>
    </source>
</evidence>
<evidence type="ECO:0000313" key="9">
    <source>
        <dbReference type="Proteomes" id="UP001164459"/>
    </source>
</evidence>
<dbReference type="InterPro" id="IPR000719">
    <property type="entry name" value="Prot_kinase_dom"/>
</dbReference>
<dbReference type="InterPro" id="IPR011047">
    <property type="entry name" value="Quinoprotein_ADH-like_sf"/>
</dbReference>
<evidence type="ECO:0000256" key="2">
    <source>
        <dbReference type="ARBA" id="ARBA00022741"/>
    </source>
</evidence>
<feature type="domain" description="Protein kinase" evidence="7">
    <location>
        <begin position="49"/>
        <end position="322"/>
    </location>
</feature>
<keyword evidence="4 5" id="KW-0067">ATP-binding</keyword>
<dbReference type="Proteomes" id="UP001164459">
    <property type="component" value="Chromosome"/>
</dbReference>
<dbReference type="SUPFAM" id="SSF56112">
    <property type="entry name" value="Protein kinase-like (PK-like)"/>
    <property type="match status" value="1"/>
</dbReference>
<dbReference type="Pfam" id="PF00069">
    <property type="entry name" value="Pkinase"/>
    <property type="match status" value="1"/>
</dbReference>
<dbReference type="PANTHER" id="PTHR43289:SF6">
    <property type="entry name" value="SERINE_THREONINE-PROTEIN KINASE NEKL-3"/>
    <property type="match status" value="1"/>
</dbReference>
<dbReference type="Gene3D" id="3.30.200.20">
    <property type="entry name" value="Phosphorylase Kinase, domain 1"/>
    <property type="match status" value="1"/>
</dbReference>
<dbReference type="InterPro" id="IPR011048">
    <property type="entry name" value="Haem_d1_sf"/>
</dbReference>
<dbReference type="Gene3D" id="2.130.10.10">
    <property type="entry name" value="YVTN repeat-like/Quinoprotein amine dehydrogenase"/>
    <property type="match status" value="3"/>
</dbReference>
<dbReference type="SUPFAM" id="SSF50998">
    <property type="entry name" value="Quinoprotein alcohol dehydrogenase-like"/>
    <property type="match status" value="1"/>
</dbReference>
<dbReference type="RefSeq" id="WP_269035461.1">
    <property type="nucleotide sequence ID" value="NZ_CP114040.1"/>
</dbReference>
<evidence type="ECO:0000256" key="4">
    <source>
        <dbReference type="ARBA" id="ARBA00022840"/>
    </source>
</evidence>
<name>A0ABY7H1M0_9BACT</name>
<organism evidence="8 9">
    <name type="scientific">Nannocystis punicea</name>
    <dbReference type="NCBI Taxonomy" id="2995304"/>
    <lineage>
        <taxon>Bacteria</taxon>
        <taxon>Pseudomonadati</taxon>
        <taxon>Myxococcota</taxon>
        <taxon>Polyangia</taxon>
        <taxon>Nannocystales</taxon>
        <taxon>Nannocystaceae</taxon>
        <taxon>Nannocystis</taxon>
    </lineage>
</organism>
<dbReference type="GO" id="GO:0016301">
    <property type="term" value="F:kinase activity"/>
    <property type="evidence" value="ECO:0007669"/>
    <property type="project" value="UniProtKB-KW"/>
</dbReference>
<protein>
    <submittedName>
        <fullName evidence="8">Serine/threonine-protein kinase</fullName>
    </submittedName>
</protein>
<dbReference type="SMART" id="SM00220">
    <property type="entry name" value="S_TKc"/>
    <property type="match status" value="1"/>
</dbReference>
<dbReference type="PROSITE" id="PS00107">
    <property type="entry name" value="PROTEIN_KINASE_ATP"/>
    <property type="match status" value="1"/>
</dbReference>
<evidence type="ECO:0000259" key="7">
    <source>
        <dbReference type="PROSITE" id="PS50011"/>
    </source>
</evidence>
<evidence type="ECO:0000256" key="3">
    <source>
        <dbReference type="ARBA" id="ARBA00022777"/>
    </source>
</evidence>
<evidence type="ECO:0000313" key="8">
    <source>
        <dbReference type="EMBL" id="WAS93135.1"/>
    </source>
</evidence>
<dbReference type="SUPFAM" id="SSF63829">
    <property type="entry name" value="Calcium-dependent phosphotriesterase"/>
    <property type="match status" value="1"/>
</dbReference>
<keyword evidence="9" id="KW-1185">Reference proteome</keyword>
<dbReference type="Gene3D" id="1.10.510.10">
    <property type="entry name" value="Transferase(Phosphotransferase) domain 1"/>
    <property type="match status" value="1"/>
</dbReference>
<dbReference type="CDD" id="cd14014">
    <property type="entry name" value="STKc_PknB_like"/>
    <property type="match status" value="1"/>
</dbReference>
<dbReference type="PANTHER" id="PTHR43289">
    <property type="entry name" value="MITOGEN-ACTIVATED PROTEIN KINASE KINASE KINASE 20-RELATED"/>
    <property type="match status" value="1"/>
</dbReference>
<gene>
    <name evidence="8" type="ORF">O0S08_43790</name>
</gene>
<dbReference type="PROSITE" id="PS50011">
    <property type="entry name" value="PROTEIN_KINASE_DOM"/>
    <property type="match status" value="1"/>
</dbReference>
<sequence length="1170" mass="126874">MIREHHGEETAPTHELGSTAEPGFEPPAHGGVVRPGGPRFARGTLIDRYVLLEHVGAGAMGVVYGAYDPELDRKIALKFLKSHDRDPRARARLIREAQALARLAHPNVVTVHDVGTFGDGVFVAMEFVHGVTLRQWLSARRRGWRDIVAVFTAIGRGLAAAHDAGLVHRDLKPENVMIGVDERVRVMDFGLARAAGEPRDHSDAPPPAQPLELTRTGALLGTPAYMAPEQWEGLEADARTDQFAFCVALWEALYGARPFVGGTPSALLLAITGGQITPPRDPRRAPPWLRRALERGLAVDPAARWPSMTALLAELGRDHQAPRRRLGVLSFGVLALVGAAVAARRIDERRAAAEAARVASEEFAARANAQRVTAETDARNREVWRLSTVGAHEREALALGLEALAPYGPTFDRAPQLVIDGLAGAMQAMLPVAAIPTQEQSPRAVDLSDDGSLLAVQFADAVELWSTGPVRRITTVATGAVNHAFVRVSPGNRYIVVRDDDSCSVHAVDDGQALRVPHCHDLVFAADDAKFFALRAHPGPVDGHAFTLLFDAVSAHRSRDGQLLWSTPLADRGAALAVHPDGRHLVLATDRIVPTFLAVDAGAVERPIAWRDLPPWNESWAGRRDPASLAISPDGRYVALAHPSAAEGALVFDTRRQRVERLPHLARSVLFSRDRRRLLTADNADDDTMVFHAAADLDLGGWEESHRIVGKLHDLTVDDELLFVGTDLRLSETPNLHQGTPPIASVHGEHLSSSRGGTRFAVISSGVTLWDSADPLEVARWTPPLGQQVVRFDEREVATRDGDGVVRLHDRRGERAPLVLAVRDAPGERSSAWSVDGGIWREPAGNGGARGPIRFYDEWGEQRWARGNLPGGGRQTAAPAARAARIAAANPDGSVDIIEPAEPTPLCTIGGDGTQVREVRISREGTYIGVLRDSGELAIWSTPTCKEERVASSFLMPDQVPTSIISFMGSELFIVRHDDRTSVLDPQTGRQRFLAIDPCRDPDRRQGFSLISSDGRFLLTSCRSRSNLQEVRLWEADSGMQLTTIDFSAYSGAAYNPVARSPGLENAALLEFAHSGEFLVARTQKGQLAVLGVPGLEELLRLHTRSPADDFRLRSDDRFIDVLDGESGVIHTYPVTRAGMVEAACRALSRTDAAPDVADACARVPSTLPL</sequence>
<keyword evidence="3 8" id="KW-0418">Kinase</keyword>
<feature type="binding site" evidence="5">
    <location>
        <position position="78"/>
    </location>
    <ligand>
        <name>ATP</name>
        <dbReference type="ChEBI" id="CHEBI:30616"/>
    </ligand>
</feature>
<keyword evidence="2 5" id="KW-0547">Nucleotide-binding</keyword>
<feature type="compositionally biased region" description="Basic and acidic residues" evidence="6">
    <location>
        <begin position="1"/>
        <end position="12"/>
    </location>
</feature>
<dbReference type="EMBL" id="CP114040">
    <property type="protein sequence ID" value="WAS93135.1"/>
    <property type="molecule type" value="Genomic_DNA"/>
</dbReference>
<proteinExistence type="predicted"/>
<accession>A0ABY7H1M0</accession>
<dbReference type="InterPro" id="IPR017441">
    <property type="entry name" value="Protein_kinase_ATP_BS"/>
</dbReference>
<dbReference type="SUPFAM" id="SSF51004">
    <property type="entry name" value="C-terminal (heme d1) domain of cytochrome cd1-nitrite reductase"/>
    <property type="match status" value="1"/>
</dbReference>
<reference evidence="8" key="1">
    <citation type="submission" date="2022-11" db="EMBL/GenBank/DDBJ databases">
        <title>Minimal conservation of predation-associated metabolite biosynthetic gene clusters underscores biosynthetic potential of Myxococcota including descriptions for ten novel species: Archangium lansinium sp. nov., Myxococcus landrumus sp. nov., Nannocystis bai.</title>
        <authorList>
            <person name="Ahearne A."/>
            <person name="Stevens C."/>
            <person name="Dowd S."/>
        </authorList>
    </citation>
    <scope>NUCLEOTIDE SEQUENCE</scope>
    <source>
        <strain evidence="8">Fl3</strain>
    </source>
</reference>
<evidence type="ECO:0000256" key="6">
    <source>
        <dbReference type="SAM" id="MobiDB-lite"/>
    </source>
</evidence>
<dbReference type="InterPro" id="IPR011009">
    <property type="entry name" value="Kinase-like_dom_sf"/>
</dbReference>
<dbReference type="InterPro" id="IPR008271">
    <property type="entry name" value="Ser/Thr_kinase_AS"/>
</dbReference>
<keyword evidence="1" id="KW-0808">Transferase</keyword>
<feature type="region of interest" description="Disordered" evidence="6">
    <location>
        <begin position="1"/>
        <end position="36"/>
    </location>
</feature>
<evidence type="ECO:0000256" key="1">
    <source>
        <dbReference type="ARBA" id="ARBA00022679"/>
    </source>
</evidence>
<dbReference type="InterPro" id="IPR015943">
    <property type="entry name" value="WD40/YVTN_repeat-like_dom_sf"/>
</dbReference>